<evidence type="ECO:0000313" key="4">
    <source>
        <dbReference type="EMBL" id="QOR46277.1"/>
    </source>
</evidence>
<dbReference type="InterPro" id="IPR011055">
    <property type="entry name" value="Dup_hybrid_motif"/>
</dbReference>
<keyword evidence="2" id="KW-0732">Signal</keyword>
<name>A0A7M1QYL4_9ACTO</name>
<evidence type="ECO:0000256" key="2">
    <source>
        <dbReference type="SAM" id="SignalP"/>
    </source>
</evidence>
<dbReference type="SUPFAM" id="SSF51261">
    <property type="entry name" value="Duplicated hybrid motif"/>
    <property type="match status" value="1"/>
</dbReference>
<dbReference type="PANTHER" id="PTHR21666:SF270">
    <property type="entry name" value="MUREIN HYDROLASE ACTIVATOR ENVC"/>
    <property type="match status" value="1"/>
</dbReference>
<dbReference type="InterPro" id="IPR016047">
    <property type="entry name" value="M23ase_b-sheet_dom"/>
</dbReference>
<protein>
    <submittedName>
        <fullName evidence="4">Peptidoglycan DD-metalloendopeptidase family protein</fullName>
    </submittedName>
</protein>
<feature type="region of interest" description="Disordered" evidence="1">
    <location>
        <begin position="41"/>
        <end position="89"/>
    </location>
</feature>
<sequence length="220" mass="22894">MKKILLALGLISGAFALGSPTLTDAVPSPFPARAVESSAGALEAVSGTPAPATDSSVPATNSSASDTSSSALPSRPSKTALGSPKTSVQYEWPSGQQVTVLRPFSPGPKNWLPGHRGVDLALASDQPVFAAADGRVLYAGQLNDRELVSIEHADGIRTTYEPLRPVVARGDVVSRGDLVGYVSGHHCAPSACLHWGAKRGSDDYVDPLSLLVRGPIRLYE</sequence>
<dbReference type="PANTHER" id="PTHR21666">
    <property type="entry name" value="PEPTIDASE-RELATED"/>
    <property type="match status" value="1"/>
</dbReference>
<dbReference type="GO" id="GO:0004222">
    <property type="term" value="F:metalloendopeptidase activity"/>
    <property type="evidence" value="ECO:0007669"/>
    <property type="project" value="TreeGrafter"/>
</dbReference>
<dbReference type="RefSeq" id="WP_197551574.1">
    <property type="nucleotide sequence ID" value="NZ_CP063213.1"/>
</dbReference>
<dbReference type="InterPro" id="IPR050570">
    <property type="entry name" value="Cell_wall_metabolism_enzyme"/>
</dbReference>
<feature type="domain" description="M23ase beta-sheet core" evidence="3">
    <location>
        <begin position="114"/>
        <end position="207"/>
    </location>
</feature>
<gene>
    <name evidence="4" type="ORF">INS88_03485</name>
</gene>
<dbReference type="CDD" id="cd12797">
    <property type="entry name" value="M23_peptidase"/>
    <property type="match status" value="1"/>
</dbReference>
<evidence type="ECO:0000313" key="5">
    <source>
        <dbReference type="Proteomes" id="UP000595053"/>
    </source>
</evidence>
<dbReference type="Gene3D" id="2.70.70.10">
    <property type="entry name" value="Glucose Permease (Domain IIA)"/>
    <property type="match status" value="1"/>
</dbReference>
<dbReference type="Pfam" id="PF01551">
    <property type="entry name" value="Peptidase_M23"/>
    <property type="match status" value="1"/>
</dbReference>
<dbReference type="EMBL" id="CP063213">
    <property type="protein sequence ID" value="QOR46277.1"/>
    <property type="molecule type" value="Genomic_DNA"/>
</dbReference>
<dbReference type="Proteomes" id="UP000595053">
    <property type="component" value="Chromosome"/>
</dbReference>
<feature type="signal peptide" evidence="2">
    <location>
        <begin position="1"/>
        <end position="25"/>
    </location>
</feature>
<organism evidence="4 5">
    <name type="scientific">Trueperella pecoris</name>
    <dbReference type="NCBI Taxonomy" id="2733571"/>
    <lineage>
        <taxon>Bacteria</taxon>
        <taxon>Bacillati</taxon>
        <taxon>Actinomycetota</taxon>
        <taxon>Actinomycetes</taxon>
        <taxon>Actinomycetales</taxon>
        <taxon>Actinomycetaceae</taxon>
        <taxon>Trueperella</taxon>
    </lineage>
</organism>
<accession>A0A7M1QYL4</accession>
<evidence type="ECO:0000259" key="3">
    <source>
        <dbReference type="Pfam" id="PF01551"/>
    </source>
</evidence>
<dbReference type="AlphaFoldDB" id="A0A7M1QYL4"/>
<proteinExistence type="predicted"/>
<feature type="compositionally biased region" description="Low complexity" evidence="1">
    <location>
        <begin position="58"/>
        <end position="79"/>
    </location>
</feature>
<reference evidence="4 5" key="1">
    <citation type="submission" date="2020-10" db="EMBL/GenBank/DDBJ databases">
        <title>Trueperella pecoris sp. nov. isolated from bovine and porcine specimens.</title>
        <authorList>
            <person name="Schoenecker L."/>
            <person name="Schnydrig P."/>
            <person name="Brodard I."/>
            <person name="Thomann A."/>
            <person name="Hemphill A."/>
            <person name="Rodriguez-Campos S."/>
            <person name="Perreten V."/>
            <person name="Jores J."/>
            <person name="Kittl S."/>
        </authorList>
    </citation>
    <scope>NUCLEOTIDE SEQUENCE [LARGE SCALE GENOMIC DNA]</scope>
    <source>
        <strain evidence="4 5">15A0121</strain>
    </source>
</reference>
<evidence type="ECO:0000256" key="1">
    <source>
        <dbReference type="SAM" id="MobiDB-lite"/>
    </source>
</evidence>
<feature type="chain" id="PRO_5029705018" evidence="2">
    <location>
        <begin position="26"/>
        <end position="220"/>
    </location>
</feature>
<keyword evidence="5" id="KW-1185">Reference proteome</keyword>